<evidence type="ECO:0000259" key="2">
    <source>
        <dbReference type="Pfam" id="PF13476"/>
    </source>
</evidence>
<dbReference type="EMBL" id="FCNP01000033">
    <property type="protein sequence ID" value="CVI59680.1"/>
    <property type="molecule type" value="Genomic_DNA"/>
</dbReference>
<dbReference type="PANTHER" id="PTHR32182:SF22">
    <property type="entry name" value="ATP-DEPENDENT ENDONUCLEASE, OLD FAMILY-RELATED"/>
    <property type="match status" value="1"/>
</dbReference>
<dbReference type="GO" id="GO:0006302">
    <property type="term" value="P:double-strand break repair"/>
    <property type="evidence" value="ECO:0007669"/>
    <property type="project" value="InterPro"/>
</dbReference>
<organism evidence="3 4">
    <name type="scientific">Agrobacterium deltaense NCPPB 1641</name>
    <dbReference type="NCBI Taxonomy" id="1183425"/>
    <lineage>
        <taxon>Bacteria</taxon>
        <taxon>Pseudomonadati</taxon>
        <taxon>Pseudomonadota</taxon>
        <taxon>Alphaproteobacteria</taxon>
        <taxon>Hyphomicrobiales</taxon>
        <taxon>Rhizobiaceae</taxon>
        <taxon>Rhizobium/Agrobacterium group</taxon>
        <taxon>Agrobacterium</taxon>
    </lineage>
</organism>
<reference evidence="3" key="1">
    <citation type="submission" date="2016-01" db="EMBL/GenBank/DDBJ databases">
        <authorList>
            <person name="Regsiter A."/>
            <person name="william w."/>
        </authorList>
    </citation>
    <scope>NUCLEOTIDE SEQUENCE</scope>
    <source>
        <strain evidence="3">NCPPB 1641</strain>
    </source>
</reference>
<dbReference type="Pfam" id="PF13476">
    <property type="entry name" value="AAA_23"/>
    <property type="match status" value="1"/>
</dbReference>
<sequence>MGGHFDASTDLLTLLGHHGFGDEIKEAIRRPDGARFLRCAFQVNPFEYAARHSAVANTYATEVDYNKAMVRACVAAGVGVVGLTDHFRVSSAASLLGALEAAGIVVFPGFEANSSEGIHLLCLFEPGTALGTIERHIGACEIVDHTAPSPIARKTCEQILQLVADTGGICIAAHVCSASGLLTTLKGHARAQAWKSKHLLAAAIAGPRGDAPQTCLDILRNNDATAKRDRPICIVNANDVTSPEGFADKSCTTLVKMSSVSIEGLRQGFLDWESRIRLNTDPDEDDHREIVAIGWAGGLLDGQSLRLNSGLNVLVGARGAGKSTLIESIRYVLGVEPKGEEARRSHGAILKQVLKPSSVVSIVIRLPKPSPQYYLITRIMGQSPVVYDQAGNRVPDVSPADFIGDVEVFGQHEISELTRHPDKLAEILRRFTSADADVGDERRKMRDRLQRSRSSIGALKLDLSQIEEQLAALPGLRANLSRFATAGLEERLTEKTSFDAEARIFAAASDLVANISTMAEELRSVEEPRKMTPGEDVDLPNRELLERLNKMALGIDEARRNAAALLSAAAEAAELEIAAVKGDWDPLNTAAEKRFATLVRELETEGHEPRKFVSIKNQVETLKPKEAERDVLVAELMLARTKRESLLVEWETFKAKDYRALEAAARKVSQRLTDRVRVRIRQNSDLGPLEAILKHRVGGNLTQPLEKLRLRDALALTDLATAVRAGSQALQTTYGFSIVGADKIAQQGDALALEIEECDLPAEAVVELNVGPEGAQTWKQLDELSTGQKATAVLLLLLLESNAPLIVDQPEDDLDNRFIADSIVPAMRVEKRRRQFIFSSHNANIPVLGDAEQIVGLRPVIDGGVERTVIDKNLCGSIDVPEIKDLVKNLLEGGQRAFTTRRAKYGF</sequence>
<name>A0A1S7TZD1_9HYPH</name>
<dbReference type="SUPFAM" id="SSF89550">
    <property type="entry name" value="PHP domain-like"/>
    <property type="match status" value="1"/>
</dbReference>
<dbReference type="SUPFAM" id="SSF52540">
    <property type="entry name" value="P-loop containing nucleoside triphosphate hydrolases"/>
    <property type="match status" value="1"/>
</dbReference>
<dbReference type="Proteomes" id="UP000192140">
    <property type="component" value="Unassembled WGS sequence"/>
</dbReference>
<gene>
    <name evidence="3" type="ORF">AGR7A_Lc120639</name>
</gene>
<protein>
    <submittedName>
        <fullName evidence="3">PHP domain protein</fullName>
    </submittedName>
</protein>
<proteinExistence type="predicted"/>
<dbReference type="PANTHER" id="PTHR32182">
    <property type="entry name" value="DNA REPLICATION AND REPAIR PROTEIN RECF"/>
    <property type="match status" value="1"/>
</dbReference>
<dbReference type="InterPro" id="IPR054787">
    <property type="entry name" value="TrlF_ATPase"/>
</dbReference>
<dbReference type="InterPro" id="IPR016195">
    <property type="entry name" value="Pol/histidinol_Pase-like"/>
</dbReference>
<keyword evidence="1" id="KW-0175">Coiled coil</keyword>
<dbReference type="GO" id="GO:0000731">
    <property type="term" value="P:DNA synthesis involved in DNA repair"/>
    <property type="evidence" value="ECO:0007669"/>
    <property type="project" value="TreeGrafter"/>
</dbReference>
<comment type="caution">
    <text evidence="3">The sequence shown here is derived from an EMBL/GenBank/DDBJ whole genome shotgun (WGS) entry which is preliminary data.</text>
</comment>
<dbReference type="AlphaFoldDB" id="A0A1S7TZD1"/>
<accession>A0A1S7TZD1</accession>
<dbReference type="InterPro" id="IPR027417">
    <property type="entry name" value="P-loop_NTPase"/>
</dbReference>
<dbReference type="Gene3D" id="3.20.20.140">
    <property type="entry name" value="Metal-dependent hydrolases"/>
    <property type="match status" value="1"/>
</dbReference>
<dbReference type="InterPro" id="IPR038729">
    <property type="entry name" value="Rad50/SbcC_AAA"/>
</dbReference>
<feature type="coiled-coil region" evidence="1">
    <location>
        <begin position="541"/>
        <end position="575"/>
    </location>
</feature>
<evidence type="ECO:0000313" key="3">
    <source>
        <dbReference type="EMBL" id="CVI59680.1"/>
    </source>
</evidence>
<dbReference type="NCBIfam" id="NF045780">
    <property type="entry name" value="TrlF_fam_ATP"/>
    <property type="match status" value="1"/>
</dbReference>
<dbReference type="RefSeq" id="WP_080854353.1">
    <property type="nucleotide sequence ID" value="NZ_LT009776.1"/>
</dbReference>
<evidence type="ECO:0000256" key="1">
    <source>
        <dbReference type="SAM" id="Coils"/>
    </source>
</evidence>
<keyword evidence="4" id="KW-1185">Reference proteome</keyword>
<dbReference type="Gene3D" id="3.40.50.300">
    <property type="entry name" value="P-loop containing nucleotide triphosphate hydrolases"/>
    <property type="match status" value="2"/>
</dbReference>
<evidence type="ECO:0000313" key="4">
    <source>
        <dbReference type="Proteomes" id="UP000192140"/>
    </source>
</evidence>
<feature type="domain" description="Rad50/SbcC-type AAA" evidence="2">
    <location>
        <begin position="301"/>
        <end position="345"/>
    </location>
</feature>
<dbReference type="GO" id="GO:0016887">
    <property type="term" value="F:ATP hydrolysis activity"/>
    <property type="evidence" value="ECO:0007669"/>
    <property type="project" value="InterPro"/>
</dbReference>